<feature type="region of interest" description="Disordered" evidence="1">
    <location>
        <begin position="504"/>
        <end position="528"/>
    </location>
</feature>
<dbReference type="GO" id="GO:0007165">
    <property type="term" value="P:signal transduction"/>
    <property type="evidence" value="ECO:0007669"/>
    <property type="project" value="InterPro"/>
</dbReference>
<evidence type="ECO:0000313" key="3">
    <source>
        <dbReference type="EMBL" id="EGS21054.1"/>
    </source>
</evidence>
<dbReference type="STRING" id="759272.G0S7V4"/>
<gene>
    <name evidence="3" type="ORF">CTHT_0028940</name>
</gene>
<dbReference type="HOGENOM" id="CLU_035249_0_0_1"/>
<protein>
    <submittedName>
        <fullName evidence="3">GTPase-activator protein for rho-like GTPases-like protein</fullName>
    </submittedName>
</protein>
<dbReference type="EMBL" id="GL988041">
    <property type="protein sequence ID" value="EGS21054.1"/>
    <property type="molecule type" value="Genomic_DNA"/>
</dbReference>
<dbReference type="SMART" id="SM00324">
    <property type="entry name" value="RhoGAP"/>
    <property type="match status" value="1"/>
</dbReference>
<name>G0S7V4_CHATD</name>
<dbReference type="KEGG" id="cthr:CTHT_0028940"/>
<feature type="domain" description="Rho-GAP" evidence="2">
    <location>
        <begin position="189"/>
        <end position="415"/>
    </location>
</feature>
<proteinExistence type="predicted"/>
<evidence type="ECO:0000313" key="4">
    <source>
        <dbReference type="Proteomes" id="UP000008066"/>
    </source>
</evidence>
<accession>G0S7V4</accession>
<feature type="region of interest" description="Disordered" evidence="1">
    <location>
        <begin position="1"/>
        <end position="33"/>
    </location>
</feature>
<dbReference type="SUPFAM" id="SSF48350">
    <property type="entry name" value="GTPase activation domain, GAP"/>
    <property type="match status" value="1"/>
</dbReference>
<dbReference type="Proteomes" id="UP000008066">
    <property type="component" value="Unassembled WGS sequence"/>
</dbReference>
<dbReference type="InterPro" id="IPR000198">
    <property type="entry name" value="RhoGAP_dom"/>
</dbReference>
<evidence type="ECO:0000259" key="2">
    <source>
        <dbReference type="PROSITE" id="PS50238"/>
    </source>
</evidence>
<keyword evidence="4" id="KW-1185">Reference proteome</keyword>
<dbReference type="OrthoDB" id="9994905at2759"/>
<sequence>MDATPMPAVGTPSAKHEQPPHQPEPTKLSRKSEEGVAIDWKGLTFPPVVGREGRANGSSTTWTSSNCDMGNITDLDEADNRPEYIQEYNRIAAKVRNTWIPAQLLNLADCWQYGIRLFDAEAANAPNSSLQPGQSPGQNRRSWFSRTFMRQPSGMSMGHNGDVKFNQKPKIKHSHSDLAVHLVNNVNKDSLKDEYLQSLALASGEADLCFYMLTGTTGAETRGVFRIPGSVRIVNALYQFYCADRDSDKIASSTCFPNLPSHIQASAHDVASTFKRLLSGLPGGILGSLSLFDAFVAIYSYLKGEPESTATRVTKLRARLIALAIGTVRSHLRRDLICAVFGLLCLIGRVAENTPREDEHGRPLPTTDLMGYSALGIVFGPLLVGDLLSSYTIKNEDPITGPVLEAVTPQPSKEKRWCKSYDNTQKSAPSVDKVLLANNITEMLITHWREVVRHMKGLEISRMSTEKGGHGASREQPWRRYAIRPSITESFMRGALDHTPSRTLAYTFDNDSSPPGTPTPKPSAQRSTTIASQLHEWTVNHSLLITSHRRAVWYVGVACSSQAK</sequence>
<dbReference type="AlphaFoldDB" id="G0S7V4"/>
<dbReference type="InterPro" id="IPR008936">
    <property type="entry name" value="Rho_GTPase_activation_prot"/>
</dbReference>
<dbReference type="GeneID" id="18256932"/>
<dbReference type="eggNOG" id="ENOG502SAYM">
    <property type="taxonomic scope" value="Eukaryota"/>
</dbReference>
<dbReference type="RefSeq" id="XP_006693350.1">
    <property type="nucleotide sequence ID" value="XM_006693287.1"/>
</dbReference>
<reference evidence="3 4" key="1">
    <citation type="journal article" date="2011" name="Cell">
        <title>Insight into structure and assembly of the nuclear pore complex by utilizing the genome of a eukaryotic thermophile.</title>
        <authorList>
            <person name="Amlacher S."/>
            <person name="Sarges P."/>
            <person name="Flemming D."/>
            <person name="van Noort V."/>
            <person name="Kunze R."/>
            <person name="Devos D.P."/>
            <person name="Arumugam M."/>
            <person name="Bork P."/>
            <person name="Hurt E."/>
        </authorList>
    </citation>
    <scope>NUCLEOTIDE SEQUENCE [LARGE SCALE GENOMIC DNA]</scope>
    <source>
        <strain evidence="4">DSM 1495 / CBS 144.50 / IMI 039719</strain>
    </source>
</reference>
<dbReference type="Pfam" id="PF00620">
    <property type="entry name" value="RhoGAP"/>
    <property type="match status" value="1"/>
</dbReference>
<dbReference type="CDD" id="cd00159">
    <property type="entry name" value="RhoGAP"/>
    <property type="match status" value="1"/>
</dbReference>
<evidence type="ECO:0000256" key="1">
    <source>
        <dbReference type="SAM" id="MobiDB-lite"/>
    </source>
</evidence>
<dbReference type="PROSITE" id="PS50238">
    <property type="entry name" value="RHOGAP"/>
    <property type="match status" value="1"/>
</dbReference>
<organism evidence="4">
    <name type="scientific">Chaetomium thermophilum (strain DSM 1495 / CBS 144.50 / IMI 039719)</name>
    <name type="common">Thermochaetoides thermophila</name>
    <dbReference type="NCBI Taxonomy" id="759272"/>
    <lineage>
        <taxon>Eukaryota</taxon>
        <taxon>Fungi</taxon>
        <taxon>Dikarya</taxon>
        <taxon>Ascomycota</taxon>
        <taxon>Pezizomycotina</taxon>
        <taxon>Sordariomycetes</taxon>
        <taxon>Sordariomycetidae</taxon>
        <taxon>Sordariales</taxon>
        <taxon>Chaetomiaceae</taxon>
        <taxon>Thermochaetoides</taxon>
    </lineage>
</organism>
<dbReference type="Gene3D" id="1.10.555.10">
    <property type="entry name" value="Rho GTPase activation protein"/>
    <property type="match status" value="1"/>
</dbReference>